<name>A0A0A1TXW6_ENTIV</name>
<protein>
    <submittedName>
        <fullName evidence="2">Uncharacterized protein</fullName>
    </submittedName>
</protein>
<proteinExistence type="predicted"/>
<dbReference type="EMBL" id="KB207005">
    <property type="protein sequence ID" value="ELP86243.1"/>
    <property type="molecule type" value="Genomic_DNA"/>
</dbReference>
<feature type="region of interest" description="Disordered" evidence="1">
    <location>
        <begin position="276"/>
        <end position="308"/>
    </location>
</feature>
<accession>A0A0A1TXW6</accession>
<evidence type="ECO:0000313" key="2">
    <source>
        <dbReference type="EMBL" id="ELP86243.1"/>
    </source>
</evidence>
<organism evidence="2 3">
    <name type="scientific">Entamoeba invadens IP1</name>
    <dbReference type="NCBI Taxonomy" id="370355"/>
    <lineage>
        <taxon>Eukaryota</taxon>
        <taxon>Amoebozoa</taxon>
        <taxon>Evosea</taxon>
        <taxon>Archamoebae</taxon>
        <taxon>Mastigamoebida</taxon>
        <taxon>Entamoebidae</taxon>
        <taxon>Entamoeba</taxon>
    </lineage>
</organism>
<dbReference type="RefSeq" id="XP_004185589.1">
    <property type="nucleotide sequence ID" value="XM_004185541.1"/>
</dbReference>
<reference evidence="2 3" key="1">
    <citation type="submission" date="2012-10" db="EMBL/GenBank/DDBJ databases">
        <authorList>
            <person name="Zafar N."/>
            <person name="Inman J."/>
            <person name="Hall N."/>
            <person name="Lorenzi H."/>
            <person name="Caler E."/>
        </authorList>
    </citation>
    <scope>NUCLEOTIDE SEQUENCE [LARGE SCALE GENOMIC DNA]</scope>
    <source>
        <strain evidence="2 3">IP1</strain>
    </source>
</reference>
<sequence length="308" mass="34459">MLPNNNIPQNIPGQQQVFQLPPGMSYVTQPGQRLGMAPQIFIPQMQMAGFNPTQQPIAVPESAEMLAEKRNYVKMRGMPNLQQMRGATQMRPMTRENFPNTVVQRGVQQPNLRGQQQMRVAQQGLPRATGMHMRGFNGFNGFNGMQGVNRGMPVVVPPQMVKMNQMGQQQATFQQMRQVQQQQNMMPLNGGLAQANILPITNTQKITNEKKTPIVSGLMKRDGNTTINTSSPQIRQKEEFNFGNLQQLQQQQMPQMPITQKMGFPQQITQAVAPLEIPSEPKNENCGLPPTTSPKIMGTTHQMQQKSG</sequence>
<dbReference type="VEuPathDB" id="AmoebaDB:EIN_112270"/>
<dbReference type="AlphaFoldDB" id="A0A0A1TXW6"/>
<keyword evidence="3" id="KW-1185">Reference proteome</keyword>
<dbReference type="KEGG" id="eiv:EIN_112270"/>
<feature type="compositionally biased region" description="Polar residues" evidence="1">
    <location>
        <begin position="299"/>
        <end position="308"/>
    </location>
</feature>
<evidence type="ECO:0000256" key="1">
    <source>
        <dbReference type="SAM" id="MobiDB-lite"/>
    </source>
</evidence>
<dbReference type="GeneID" id="14885215"/>
<gene>
    <name evidence="2" type="ORF">EIN_112270</name>
</gene>
<feature type="non-terminal residue" evidence="2">
    <location>
        <position position="308"/>
    </location>
</feature>
<dbReference type="Proteomes" id="UP000014680">
    <property type="component" value="Unassembled WGS sequence"/>
</dbReference>
<feature type="non-terminal residue" evidence="2">
    <location>
        <position position="1"/>
    </location>
</feature>
<evidence type="ECO:0000313" key="3">
    <source>
        <dbReference type="Proteomes" id="UP000014680"/>
    </source>
</evidence>